<dbReference type="AlphaFoldDB" id="A0A7Y8KW88"/>
<feature type="region of interest" description="Disordered" evidence="2">
    <location>
        <begin position="25"/>
        <end position="44"/>
    </location>
</feature>
<dbReference type="SMART" id="SM00028">
    <property type="entry name" value="TPR"/>
    <property type="match status" value="3"/>
</dbReference>
<evidence type="ECO:0000313" key="5">
    <source>
        <dbReference type="Proteomes" id="UP000545507"/>
    </source>
</evidence>
<evidence type="ECO:0000256" key="2">
    <source>
        <dbReference type="SAM" id="MobiDB-lite"/>
    </source>
</evidence>
<dbReference type="InterPro" id="IPR013360">
    <property type="entry name" value="Pilus_4_PilW"/>
</dbReference>
<keyword evidence="1" id="KW-0802">TPR repeat</keyword>
<evidence type="ECO:0000313" key="4">
    <source>
        <dbReference type="EMBL" id="NWF45195.1"/>
    </source>
</evidence>
<dbReference type="Proteomes" id="UP000545507">
    <property type="component" value="Unassembled WGS sequence"/>
</dbReference>
<dbReference type="EMBL" id="VYGV01000006">
    <property type="protein sequence ID" value="NWF45195.1"/>
    <property type="molecule type" value="Genomic_DNA"/>
</dbReference>
<dbReference type="SUPFAM" id="SSF48452">
    <property type="entry name" value="TPR-like"/>
    <property type="match status" value="1"/>
</dbReference>
<dbReference type="PANTHER" id="PTHR12558:SF13">
    <property type="entry name" value="CELL DIVISION CYCLE PROTEIN 27 HOMOLOG"/>
    <property type="match status" value="1"/>
</dbReference>
<evidence type="ECO:0000256" key="1">
    <source>
        <dbReference type="PROSITE-ProRule" id="PRU00339"/>
    </source>
</evidence>
<dbReference type="Pfam" id="PF14559">
    <property type="entry name" value="TPR_19"/>
    <property type="match status" value="1"/>
</dbReference>
<reference evidence="4 5" key="1">
    <citation type="submission" date="2019-09" db="EMBL/GenBank/DDBJ databases">
        <title>Hydrogenophaga aromatica sp. nov., isolated from a para-xylene-degrading enrichment culture.</title>
        <authorList>
            <person name="Tancsics A."/>
            <person name="Banerjee S."/>
        </authorList>
    </citation>
    <scope>NUCLEOTIDE SEQUENCE [LARGE SCALE GENOMIC DNA]</scope>
    <source>
        <strain evidence="4 5">D2P1</strain>
    </source>
</reference>
<accession>A0A7Y8KW88</accession>
<proteinExistence type="predicted"/>
<dbReference type="Gene3D" id="1.25.40.10">
    <property type="entry name" value="Tetratricopeptide repeat domain"/>
    <property type="match status" value="1"/>
</dbReference>
<comment type="caution">
    <text evidence="4">The sequence shown here is derived from an EMBL/GenBank/DDBJ whole genome shotgun (WGS) entry which is preliminary data.</text>
</comment>
<gene>
    <name evidence="4" type="primary">pilW</name>
    <name evidence="4" type="ORF">F3K02_08005</name>
</gene>
<protein>
    <submittedName>
        <fullName evidence="4">Type IV pilus biogenesis/stability protein PilW</fullName>
    </submittedName>
</protein>
<dbReference type="InterPro" id="IPR019734">
    <property type="entry name" value="TPR_rpt"/>
</dbReference>
<dbReference type="InterPro" id="IPR011990">
    <property type="entry name" value="TPR-like_helical_dom_sf"/>
</dbReference>
<dbReference type="PANTHER" id="PTHR12558">
    <property type="entry name" value="CELL DIVISION CYCLE 16,23,27"/>
    <property type="match status" value="1"/>
</dbReference>
<dbReference type="RefSeq" id="WP_177134918.1">
    <property type="nucleotide sequence ID" value="NZ_VYGV01000006.1"/>
</dbReference>
<evidence type="ECO:0000256" key="3">
    <source>
        <dbReference type="SAM" id="SignalP"/>
    </source>
</evidence>
<feature type="repeat" description="TPR" evidence="1">
    <location>
        <begin position="81"/>
        <end position="114"/>
    </location>
</feature>
<name>A0A7Y8KW88_9BURK</name>
<keyword evidence="5" id="KW-1185">Reference proteome</keyword>
<sequence length="265" mass="29812">MRVALMWLLLAAGVAQLTACAGAPVSNTTTTAEPITDSDEPETRKRARIRVELATNYFEQGQNTVALDEIKQSLAADPGYGPAYVLRGLVYMRLNDPRLAEDSFRRALQINPRDPDALHNYGWFSCNQARYPEALQLFAQALASPVYRGQAKTLMLQGTCQLRMGQASEAESSFARAYELDPANPYVGFNLANLQFRRNDYTKSQFVIRRINNSDLANAETLWLGIKVERKLNNSAAVGQLAQQLERRYPKSREWAAYQRGSFHE</sequence>
<feature type="signal peptide" evidence="3">
    <location>
        <begin position="1"/>
        <end position="21"/>
    </location>
</feature>
<organism evidence="4 5">
    <name type="scientific">Hydrogenophaga aromaticivorans</name>
    <dbReference type="NCBI Taxonomy" id="2610898"/>
    <lineage>
        <taxon>Bacteria</taxon>
        <taxon>Pseudomonadati</taxon>
        <taxon>Pseudomonadota</taxon>
        <taxon>Betaproteobacteria</taxon>
        <taxon>Burkholderiales</taxon>
        <taxon>Comamonadaceae</taxon>
        <taxon>Hydrogenophaga</taxon>
    </lineage>
</organism>
<feature type="repeat" description="TPR" evidence="1">
    <location>
        <begin position="151"/>
        <end position="184"/>
    </location>
</feature>
<feature type="chain" id="PRO_5031435581" evidence="3">
    <location>
        <begin position="22"/>
        <end position="265"/>
    </location>
</feature>
<keyword evidence="3" id="KW-0732">Signal</keyword>
<dbReference type="Pfam" id="PF00515">
    <property type="entry name" value="TPR_1"/>
    <property type="match status" value="1"/>
</dbReference>
<dbReference type="PROSITE" id="PS50005">
    <property type="entry name" value="TPR"/>
    <property type="match status" value="2"/>
</dbReference>
<dbReference type="NCBIfam" id="TIGR02521">
    <property type="entry name" value="type_IV_pilW"/>
    <property type="match status" value="1"/>
</dbReference>